<keyword evidence="2" id="KW-1185">Reference proteome</keyword>
<dbReference type="EMBL" id="UZAM01014915">
    <property type="protein sequence ID" value="VDP36395.1"/>
    <property type="molecule type" value="Genomic_DNA"/>
</dbReference>
<name>A0A183J556_9BILA</name>
<dbReference type="OrthoDB" id="10035275at2759"/>
<organism evidence="3">
    <name type="scientific">Soboliphyme baturini</name>
    <dbReference type="NCBI Taxonomy" id="241478"/>
    <lineage>
        <taxon>Eukaryota</taxon>
        <taxon>Metazoa</taxon>
        <taxon>Ecdysozoa</taxon>
        <taxon>Nematoda</taxon>
        <taxon>Enoplea</taxon>
        <taxon>Dorylaimia</taxon>
        <taxon>Dioctophymatida</taxon>
        <taxon>Dioctophymatoidea</taxon>
        <taxon>Soboliphymatidae</taxon>
        <taxon>Soboliphyme</taxon>
    </lineage>
</organism>
<evidence type="ECO:0000313" key="2">
    <source>
        <dbReference type="Proteomes" id="UP000270296"/>
    </source>
</evidence>
<dbReference type="Proteomes" id="UP000270296">
    <property type="component" value="Unassembled WGS sequence"/>
</dbReference>
<sequence length="182" mass="20900">MITLFRITTLSHSSQSIAFSFLFPAFTKQGVTSEVSKPFSYVGLKWLLSIQKSKNILCPHLILPDLKDGITVVVDCTFTLMNTESFTRNELFHAKGCEFNSANSSHGSDIFIHVEDIAERKFLSYENICVLELTLKNPKILFHSVLILEHKPQALAARGRRDKMLDFRCYNTEKFHYGDFDW</sequence>
<reference evidence="3" key="1">
    <citation type="submission" date="2016-06" db="UniProtKB">
        <authorList>
            <consortium name="WormBaseParasite"/>
        </authorList>
    </citation>
    <scope>IDENTIFICATION</scope>
</reference>
<accession>A0A183J556</accession>
<evidence type="ECO:0000313" key="1">
    <source>
        <dbReference type="EMBL" id="VDP36395.1"/>
    </source>
</evidence>
<protein>
    <submittedName>
        <fullName evidence="3">MATH domain-containing protein</fullName>
    </submittedName>
</protein>
<proteinExistence type="predicted"/>
<dbReference type="SUPFAM" id="SSF49599">
    <property type="entry name" value="TRAF domain-like"/>
    <property type="match status" value="1"/>
</dbReference>
<gene>
    <name evidence="1" type="ORF">SBAD_LOCUS11006</name>
</gene>
<dbReference type="WBParaSite" id="SBAD_0001138001-mRNA-1">
    <property type="protein sequence ID" value="SBAD_0001138001-mRNA-1"/>
    <property type="gene ID" value="SBAD_0001138001"/>
</dbReference>
<evidence type="ECO:0000313" key="3">
    <source>
        <dbReference type="WBParaSite" id="SBAD_0001138001-mRNA-1"/>
    </source>
</evidence>
<dbReference type="AlphaFoldDB" id="A0A183J556"/>
<reference evidence="1 2" key="2">
    <citation type="submission" date="2018-11" db="EMBL/GenBank/DDBJ databases">
        <authorList>
            <consortium name="Pathogen Informatics"/>
        </authorList>
    </citation>
    <scope>NUCLEOTIDE SEQUENCE [LARGE SCALE GENOMIC DNA]</scope>
</reference>